<dbReference type="RefSeq" id="WP_380771537.1">
    <property type="nucleotide sequence ID" value="NZ_JBHUEO010000002.1"/>
</dbReference>
<protein>
    <submittedName>
        <fullName evidence="2">XdhC family protein</fullName>
    </submittedName>
</protein>
<comment type="caution">
    <text evidence="2">The sequence shown here is derived from an EMBL/GenBank/DDBJ whole genome shotgun (WGS) entry which is preliminary data.</text>
</comment>
<proteinExistence type="predicted"/>
<sequence length="277" mass="31427">MINNRLYNDLTKAVKNYQKVALVTVTMHPDSKQLGRKWLMNESGLLEDEKDVSPEMKKTIVSKLLPYFRRDISKTVQIEFAEGVVECYMEMFPVPPRLIVAGAGHVSEPVAEIGKMAGFHVTVIDDRAEFANRDRFPTADEVICTSYLQFFRTIPLGPETFIVLLTRGHQFDVVSLQELLRREQELSEGKRTAYIGMIGSRRRISGVFEQLKEEFSDHHFSNIYSPVGLDIGGHTPAEIAVSIIAEMLKVKNGKSGVSLKEQMPSYSKLKFRERVSK</sequence>
<dbReference type="PANTHER" id="PTHR30388:SF6">
    <property type="entry name" value="XANTHINE DEHYDROGENASE SUBUNIT A-RELATED"/>
    <property type="match status" value="1"/>
</dbReference>
<accession>A0ABW4KE66</accession>
<dbReference type="Gene3D" id="3.40.50.720">
    <property type="entry name" value="NAD(P)-binding Rossmann-like Domain"/>
    <property type="match status" value="1"/>
</dbReference>
<evidence type="ECO:0000313" key="3">
    <source>
        <dbReference type="Proteomes" id="UP001597301"/>
    </source>
</evidence>
<dbReference type="Proteomes" id="UP001597301">
    <property type="component" value="Unassembled WGS sequence"/>
</dbReference>
<reference evidence="3" key="1">
    <citation type="journal article" date="2019" name="Int. J. Syst. Evol. Microbiol.">
        <title>The Global Catalogue of Microorganisms (GCM) 10K type strain sequencing project: providing services to taxonomists for standard genome sequencing and annotation.</title>
        <authorList>
            <consortium name="The Broad Institute Genomics Platform"/>
            <consortium name="The Broad Institute Genome Sequencing Center for Infectious Disease"/>
            <person name="Wu L."/>
            <person name="Ma J."/>
        </authorList>
    </citation>
    <scope>NUCLEOTIDE SEQUENCE [LARGE SCALE GENOMIC DNA]</scope>
    <source>
        <strain evidence="3">CGMCC 1.12295</strain>
    </source>
</reference>
<dbReference type="InterPro" id="IPR027051">
    <property type="entry name" value="XdhC_Rossmann_dom"/>
</dbReference>
<dbReference type="InterPro" id="IPR052698">
    <property type="entry name" value="MoCofactor_Util/Proc"/>
</dbReference>
<organism evidence="2 3">
    <name type="scientific">Siminovitchia sediminis</name>
    <dbReference type="NCBI Taxonomy" id="1274353"/>
    <lineage>
        <taxon>Bacteria</taxon>
        <taxon>Bacillati</taxon>
        <taxon>Bacillota</taxon>
        <taxon>Bacilli</taxon>
        <taxon>Bacillales</taxon>
        <taxon>Bacillaceae</taxon>
        <taxon>Siminovitchia</taxon>
    </lineage>
</organism>
<evidence type="ECO:0000259" key="1">
    <source>
        <dbReference type="Pfam" id="PF13478"/>
    </source>
</evidence>
<name>A0ABW4KE66_9BACI</name>
<evidence type="ECO:0000313" key="2">
    <source>
        <dbReference type="EMBL" id="MFD1705267.1"/>
    </source>
</evidence>
<gene>
    <name evidence="2" type="ORF">ACFSCZ_00700</name>
</gene>
<keyword evidence="3" id="KW-1185">Reference proteome</keyword>
<dbReference type="EMBL" id="JBHUEO010000002">
    <property type="protein sequence ID" value="MFD1705267.1"/>
    <property type="molecule type" value="Genomic_DNA"/>
</dbReference>
<feature type="domain" description="XdhC Rossmann" evidence="1">
    <location>
        <begin position="98"/>
        <end position="247"/>
    </location>
</feature>
<dbReference type="Pfam" id="PF13478">
    <property type="entry name" value="XdhC_C"/>
    <property type="match status" value="1"/>
</dbReference>
<dbReference type="PANTHER" id="PTHR30388">
    <property type="entry name" value="ALDEHYDE OXIDOREDUCTASE MOLYBDENUM COFACTOR ASSEMBLY PROTEIN"/>
    <property type="match status" value="1"/>
</dbReference>